<evidence type="ECO:0000313" key="5">
    <source>
        <dbReference type="Proteomes" id="UP001183176"/>
    </source>
</evidence>
<dbReference type="PANTHER" id="PTHR11487:SF0">
    <property type="entry name" value="S-ACYL FATTY ACID SYNTHASE THIOESTERASE, MEDIUM CHAIN"/>
    <property type="match status" value="1"/>
</dbReference>
<comment type="similarity">
    <text evidence="1">Belongs to the thioesterase family.</text>
</comment>
<organism evidence="4 5">
    <name type="scientific">Jatrophihabitans lederbergiae</name>
    <dbReference type="NCBI Taxonomy" id="3075547"/>
    <lineage>
        <taxon>Bacteria</taxon>
        <taxon>Bacillati</taxon>
        <taxon>Actinomycetota</taxon>
        <taxon>Actinomycetes</taxon>
        <taxon>Jatrophihabitantales</taxon>
        <taxon>Jatrophihabitantaceae</taxon>
        <taxon>Jatrophihabitans</taxon>
    </lineage>
</organism>
<evidence type="ECO:0000313" key="4">
    <source>
        <dbReference type="EMBL" id="MDT0263315.1"/>
    </source>
</evidence>
<evidence type="ECO:0000256" key="1">
    <source>
        <dbReference type="ARBA" id="ARBA00007169"/>
    </source>
</evidence>
<feature type="domain" description="Thioesterase TesA-like" evidence="3">
    <location>
        <begin position="20"/>
        <end position="263"/>
    </location>
</feature>
<comment type="caution">
    <text evidence="4">The sequence shown here is derived from an EMBL/GenBank/DDBJ whole genome shotgun (WGS) entry which is preliminary data.</text>
</comment>
<accession>A0ABU2JEA4</accession>
<dbReference type="Pfam" id="PF00975">
    <property type="entry name" value="Thioesterase"/>
    <property type="match status" value="1"/>
</dbReference>
<evidence type="ECO:0000256" key="2">
    <source>
        <dbReference type="ARBA" id="ARBA00022801"/>
    </source>
</evidence>
<proteinExistence type="inferred from homology"/>
<dbReference type="Proteomes" id="UP001183176">
    <property type="component" value="Unassembled WGS sequence"/>
</dbReference>
<keyword evidence="2 4" id="KW-0378">Hydrolase</keyword>
<dbReference type="SMART" id="SM00824">
    <property type="entry name" value="PKS_TE"/>
    <property type="match status" value="1"/>
</dbReference>
<evidence type="ECO:0000259" key="3">
    <source>
        <dbReference type="SMART" id="SM00824"/>
    </source>
</evidence>
<protein>
    <submittedName>
        <fullName evidence="4">Alpha/beta fold hydrolase</fullName>
    </submittedName>
</protein>
<gene>
    <name evidence="4" type="ORF">RM423_18175</name>
</gene>
<dbReference type="RefSeq" id="WP_311424462.1">
    <property type="nucleotide sequence ID" value="NZ_JAVREH010000035.1"/>
</dbReference>
<dbReference type="InterPro" id="IPR020802">
    <property type="entry name" value="TesA-like"/>
</dbReference>
<dbReference type="GO" id="GO:0016787">
    <property type="term" value="F:hydrolase activity"/>
    <property type="evidence" value="ECO:0007669"/>
    <property type="project" value="UniProtKB-KW"/>
</dbReference>
<dbReference type="Gene3D" id="3.40.50.1820">
    <property type="entry name" value="alpha/beta hydrolase"/>
    <property type="match status" value="1"/>
</dbReference>
<dbReference type="InterPro" id="IPR012223">
    <property type="entry name" value="TEII"/>
</dbReference>
<dbReference type="InterPro" id="IPR029058">
    <property type="entry name" value="AB_hydrolase_fold"/>
</dbReference>
<dbReference type="PANTHER" id="PTHR11487">
    <property type="entry name" value="THIOESTERASE"/>
    <property type="match status" value="1"/>
</dbReference>
<dbReference type="InterPro" id="IPR001031">
    <property type="entry name" value="Thioesterase"/>
</dbReference>
<dbReference type="EMBL" id="JAVREH010000035">
    <property type="protein sequence ID" value="MDT0263315.1"/>
    <property type="molecule type" value="Genomic_DNA"/>
</dbReference>
<keyword evidence="5" id="KW-1185">Reference proteome</keyword>
<sequence length="266" mass="29115">MADLERLVELRGTGDRNPLFCVHAVSGSAYAYAGLVQALPPDQPVYGFEAPGFDNERPVVSSLPELSAEYVEILREFQPSGGYQLLGWSLGGVLAFDMAVRLLAPGQSVERLILVDAGLPWIAPLPTEKGILRRFLGDLVGVADLSAGGLDPVFADAAEDVEPATLFAAVERARIFPEEIDADLLEERYTPFRAHLQALWSYEVTSPYAGTVVHLRAADSEPESTRWDTVSKEVVEHVLPGNHYSIWNGDSLAQLSTYVRQHLVDQ</sequence>
<reference evidence="5" key="1">
    <citation type="submission" date="2023-07" db="EMBL/GenBank/DDBJ databases">
        <title>30 novel species of actinomycetes from the DSMZ collection.</title>
        <authorList>
            <person name="Nouioui I."/>
        </authorList>
    </citation>
    <scope>NUCLEOTIDE SEQUENCE [LARGE SCALE GENOMIC DNA]</scope>
    <source>
        <strain evidence="5">DSM 44399</strain>
    </source>
</reference>
<name>A0ABU2JEA4_9ACTN</name>
<dbReference type="SUPFAM" id="SSF53474">
    <property type="entry name" value="alpha/beta-Hydrolases"/>
    <property type="match status" value="1"/>
</dbReference>